<dbReference type="EMBL" id="JXTC01000144">
    <property type="protein sequence ID" value="PON85659.1"/>
    <property type="molecule type" value="Genomic_DNA"/>
</dbReference>
<comment type="caution">
    <text evidence="2">The sequence shown here is derived from an EMBL/GenBank/DDBJ whole genome shotgun (WGS) entry which is preliminary data.</text>
</comment>
<protein>
    <submittedName>
        <fullName evidence="2">Uncharacterized protein</fullName>
    </submittedName>
</protein>
<keyword evidence="1" id="KW-0472">Membrane</keyword>
<dbReference type="OrthoDB" id="10359998at2759"/>
<feature type="non-terminal residue" evidence="2">
    <location>
        <position position="1"/>
    </location>
</feature>
<sequence length="106" mass="12854">DNNNRYANNRQQITIQKVQNPSNLYRIYDLYSRKFSISLFFLNGLLNIIFCIFFTFVHGTKIQLTRKLLSEVFHRLWSDIRYKLVRRKELCIVDNKYTTVENKKTI</sequence>
<reference evidence="3" key="1">
    <citation type="submission" date="2016-06" db="EMBL/GenBank/DDBJ databases">
        <title>Parallel loss of symbiosis genes in relatives of nitrogen-fixing non-legume Parasponia.</title>
        <authorList>
            <person name="Van Velzen R."/>
            <person name="Holmer R."/>
            <person name="Bu F."/>
            <person name="Rutten L."/>
            <person name="Van Zeijl A."/>
            <person name="Liu W."/>
            <person name="Santuari L."/>
            <person name="Cao Q."/>
            <person name="Sharma T."/>
            <person name="Shen D."/>
            <person name="Roswanjaya Y."/>
            <person name="Wardhani T."/>
            <person name="Kalhor M.S."/>
            <person name="Jansen J."/>
            <person name="Van den Hoogen J."/>
            <person name="Gungor B."/>
            <person name="Hartog M."/>
            <person name="Hontelez J."/>
            <person name="Verver J."/>
            <person name="Yang W.-C."/>
            <person name="Schijlen E."/>
            <person name="Repin R."/>
            <person name="Schilthuizen M."/>
            <person name="Schranz E."/>
            <person name="Heidstra R."/>
            <person name="Miyata K."/>
            <person name="Fedorova E."/>
            <person name="Kohlen W."/>
            <person name="Bisseling T."/>
            <person name="Smit S."/>
            <person name="Geurts R."/>
        </authorList>
    </citation>
    <scope>NUCLEOTIDE SEQUENCE [LARGE SCALE GENOMIC DNA]</scope>
    <source>
        <strain evidence="3">cv. RG33-2</strain>
    </source>
</reference>
<dbReference type="InParanoid" id="A0A2P5EJD8"/>
<evidence type="ECO:0000256" key="1">
    <source>
        <dbReference type="SAM" id="Phobius"/>
    </source>
</evidence>
<feature type="transmembrane region" description="Helical" evidence="1">
    <location>
        <begin position="35"/>
        <end position="57"/>
    </location>
</feature>
<organism evidence="2 3">
    <name type="scientific">Trema orientale</name>
    <name type="common">Charcoal tree</name>
    <name type="synonym">Celtis orientalis</name>
    <dbReference type="NCBI Taxonomy" id="63057"/>
    <lineage>
        <taxon>Eukaryota</taxon>
        <taxon>Viridiplantae</taxon>
        <taxon>Streptophyta</taxon>
        <taxon>Embryophyta</taxon>
        <taxon>Tracheophyta</taxon>
        <taxon>Spermatophyta</taxon>
        <taxon>Magnoliopsida</taxon>
        <taxon>eudicotyledons</taxon>
        <taxon>Gunneridae</taxon>
        <taxon>Pentapetalae</taxon>
        <taxon>rosids</taxon>
        <taxon>fabids</taxon>
        <taxon>Rosales</taxon>
        <taxon>Cannabaceae</taxon>
        <taxon>Trema</taxon>
    </lineage>
</organism>
<proteinExistence type="predicted"/>
<accession>A0A2P5EJD8</accession>
<dbReference type="Proteomes" id="UP000237000">
    <property type="component" value="Unassembled WGS sequence"/>
</dbReference>
<keyword evidence="1" id="KW-0812">Transmembrane</keyword>
<dbReference type="AlphaFoldDB" id="A0A2P5EJD8"/>
<evidence type="ECO:0000313" key="2">
    <source>
        <dbReference type="EMBL" id="PON85659.1"/>
    </source>
</evidence>
<gene>
    <name evidence="2" type="ORF">TorRG33x02_185150</name>
</gene>
<evidence type="ECO:0000313" key="3">
    <source>
        <dbReference type="Proteomes" id="UP000237000"/>
    </source>
</evidence>
<name>A0A2P5EJD8_TREOI</name>
<keyword evidence="1" id="KW-1133">Transmembrane helix</keyword>
<keyword evidence="3" id="KW-1185">Reference proteome</keyword>